<comment type="caution">
    <text evidence="2">The sequence shown here is derived from an EMBL/GenBank/DDBJ whole genome shotgun (WGS) entry which is preliminary data.</text>
</comment>
<reference evidence="2 3" key="1">
    <citation type="journal article" date="2022" name="Nat. Genet.">
        <title>Improved pea reference genome and pan-genome highlight genomic features and evolutionary characteristics.</title>
        <authorList>
            <person name="Yang T."/>
            <person name="Liu R."/>
            <person name="Luo Y."/>
            <person name="Hu S."/>
            <person name="Wang D."/>
            <person name="Wang C."/>
            <person name="Pandey M.K."/>
            <person name="Ge S."/>
            <person name="Xu Q."/>
            <person name="Li N."/>
            <person name="Li G."/>
            <person name="Huang Y."/>
            <person name="Saxena R.K."/>
            <person name="Ji Y."/>
            <person name="Li M."/>
            <person name="Yan X."/>
            <person name="He Y."/>
            <person name="Liu Y."/>
            <person name="Wang X."/>
            <person name="Xiang C."/>
            <person name="Varshney R.K."/>
            <person name="Ding H."/>
            <person name="Gao S."/>
            <person name="Zong X."/>
        </authorList>
    </citation>
    <scope>NUCLEOTIDE SEQUENCE [LARGE SCALE GENOMIC DNA]</scope>
    <source>
        <strain evidence="2 3">cv. Zhongwan 6</strain>
    </source>
</reference>
<evidence type="ECO:0000313" key="2">
    <source>
        <dbReference type="EMBL" id="KAI5446875.1"/>
    </source>
</evidence>
<dbReference type="Proteomes" id="UP001058974">
    <property type="component" value="Chromosome 1"/>
</dbReference>
<feature type="compositionally biased region" description="Polar residues" evidence="1">
    <location>
        <begin position="66"/>
        <end position="81"/>
    </location>
</feature>
<gene>
    <name evidence="2" type="ORF">KIW84_014644</name>
</gene>
<evidence type="ECO:0000313" key="3">
    <source>
        <dbReference type="Proteomes" id="UP001058974"/>
    </source>
</evidence>
<dbReference type="AlphaFoldDB" id="A0A9D5BNM4"/>
<organism evidence="2 3">
    <name type="scientific">Pisum sativum</name>
    <name type="common">Garden pea</name>
    <name type="synonym">Lathyrus oleraceus</name>
    <dbReference type="NCBI Taxonomy" id="3888"/>
    <lineage>
        <taxon>Eukaryota</taxon>
        <taxon>Viridiplantae</taxon>
        <taxon>Streptophyta</taxon>
        <taxon>Embryophyta</taxon>
        <taxon>Tracheophyta</taxon>
        <taxon>Spermatophyta</taxon>
        <taxon>Magnoliopsida</taxon>
        <taxon>eudicotyledons</taxon>
        <taxon>Gunneridae</taxon>
        <taxon>Pentapetalae</taxon>
        <taxon>rosids</taxon>
        <taxon>fabids</taxon>
        <taxon>Fabales</taxon>
        <taxon>Fabaceae</taxon>
        <taxon>Papilionoideae</taxon>
        <taxon>50 kb inversion clade</taxon>
        <taxon>NPAAA clade</taxon>
        <taxon>Hologalegina</taxon>
        <taxon>IRL clade</taxon>
        <taxon>Fabeae</taxon>
        <taxon>Lathyrus</taxon>
    </lineage>
</organism>
<protein>
    <submittedName>
        <fullName evidence="2">Uncharacterized protein</fullName>
    </submittedName>
</protein>
<dbReference type="EMBL" id="JAMSHJ010000001">
    <property type="protein sequence ID" value="KAI5446875.1"/>
    <property type="molecule type" value="Genomic_DNA"/>
</dbReference>
<proteinExistence type="predicted"/>
<evidence type="ECO:0000256" key="1">
    <source>
        <dbReference type="SAM" id="MobiDB-lite"/>
    </source>
</evidence>
<dbReference type="Gramene" id="Psat01G0464400-T1">
    <property type="protein sequence ID" value="KAI5446875.1"/>
    <property type="gene ID" value="KIW84_014644"/>
</dbReference>
<feature type="region of interest" description="Disordered" evidence="1">
    <location>
        <begin position="64"/>
        <end position="89"/>
    </location>
</feature>
<accession>A0A9D5BNM4</accession>
<name>A0A9D5BNM4_PEA</name>
<feature type="region of interest" description="Disordered" evidence="1">
    <location>
        <begin position="40"/>
        <end position="59"/>
    </location>
</feature>
<keyword evidence="3" id="KW-1185">Reference proteome</keyword>
<sequence>MEETKSIDITDMVLGLFLDSMTTNFPNQVVIDEQVKDSLKKDDKQKMTVGIQPLPPQEKCVLPYQRPTQSHQKSKQKQINEGNKDQERRRPCYDPILMSHAHFLPILVKAGAIVPKQVELAKLPCGRKHDPHATCGYHAGYVLSFSEEGPNVITNPFPDHQGQVVNAVSGDGCSDSVASSEEYQG</sequence>